<dbReference type="PROSITE" id="PS51388">
    <property type="entry name" value="GED"/>
    <property type="match status" value="1"/>
</dbReference>
<dbReference type="Proteomes" id="UP001054857">
    <property type="component" value="Unassembled WGS sequence"/>
</dbReference>
<protein>
    <recommendedName>
        <fullName evidence="1">GED domain-containing protein</fullName>
    </recommendedName>
</protein>
<dbReference type="EMBL" id="BMAR01000002">
    <property type="protein sequence ID" value="GFR41675.1"/>
    <property type="molecule type" value="Genomic_DNA"/>
</dbReference>
<sequence>ACLAYFKVAFKRVQDGVPMLIRNTLLRRLADRKAFEAAIMQQLGISGGGGAAGGLPHENAAEVARLLLAEDETVVSRRTQRRDMVRRLKEALAVLHSPDAQV</sequence>
<accession>A0AAD3HIK9</accession>
<reference evidence="2 3" key="1">
    <citation type="journal article" date="2021" name="Sci. Rep.">
        <title>Genome sequencing of the multicellular alga Astrephomene provides insights into convergent evolution of germ-soma differentiation.</title>
        <authorList>
            <person name="Yamashita S."/>
            <person name="Yamamoto K."/>
            <person name="Matsuzaki R."/>
            <person name="Suzuki S."/>
            <person name="Yamaguchi H."/>
            <person name="Hirooka S."/>
            <person name="Minakuchi Y."/>
            <person name="Miyagishima S."/>
            <person name="Kawachi M."/>
            <person name="Toyoda A."/>
            <person name="Nozaki H."/>
        </authorList>
    </citation>
    <scope>NUCLEOTIDE SEQUENCE [LARGE SCALE GENOMIC DNA]</scope>
    <source>
        <strain evidence="2 3">NIES-4017</strain>
    </source>
</reference>
<evidence type="ECO:0000313" key="2">
    <source>
        <dbReference type="EMBL" id="GFR41675.1"/>
    </source>
</evidence>
<dbReference type="AlphaFoldDB" id="A0AAD3HIK9"/>
<evidence type="ECO:0000259" key="1">
    <source>
        <dbReference type="PROSITE" id="PS51388"/>
    </source>
</evidence>
<comment type="caution">
    <text evidence="2">The sequence shown here is derived from an EMBL/GenBank/DDBJ whole genome shotgun (WGS) entry which is preliminary data.</text>
</comment>
<feature type="non-terminal residue" evidence="2">
    <location>
        <position position="102"/>
    </location>
</feature>
<name>A0AAD3HIK9_9CHLO</name>
<dbReference type="Gene3D" id="1.20.120.1240">
    <property type="entry name" value="Dynamin, middle domain"/>
    <property type="match status" value="1"/>
</dbReference>
<dbReference type="InterPro" id="IPR003130">
    <property type="entry name" value="GED"/>
</dbReference>
<proteinExistence type="predicted"/>
<organism evidence="2 3">
    <name type="scientific">Astrephomene gubernaculifera</name>
    <dbReference type="NCBI Taxonomy" id="47775"/>
    <lineage>
        <taxon>Eukaryota</taxon>
        <taxon>Viridiplantae</taxon>
        <taxon>Chlorophyta</taxon>
        <taxon>core chlorophytes</taxon>
        <taxon>Chlorophyceae</taxon>
        <taxon>CS clade</taxon>
        <taxon>Chlamydomonadales</taxon>
        <taxon>Astrephomenaceae</taxon>
        <taxon>Astrephomene</taxon>
    </lineage>
</organism>
<gene>
    <name evidence="2" type="ORF">Agub_g2420</name>
</gene>
<keyword evidence="3" id="KW-1185">Reference proteome</keyword>
<dbReference type="Pfam" id="PF02212">
    <property type="entry name" value="GED"/>
    <property type="match status" value="1"/>
</dbReference>
<dbReference type="GO" id="GO:0005525">
    <property type="term" value="F:GTP binding"/>
    <property type="evidence" value="ECO:0007669"/>
    <property type="project" value="InterPro"/>
</dbReference>
<feature type="domain" description="GED" evidence="1">
    <location>
        <begin position="1"/>
        <end position="102"/>
    </location>
</feature>
<dbReference type="GO" id="GO:0003924">
    <property type="term" value="F:GTPase activity"/>
    <property type="evidence" value="ECO:0007669"/>
    <property type="project" value="InterPro"/>
</dbReference>
<dbReference type="InterPro" id="IPR020850">
    <property type="entry name" value="GED_dom"/>
</dbReference>
<evidence type="ECO:0000313" key="3">
    <source>
        <dbReference type="Proteomes" id="UP001054857"/>
    </source>
</evidence>